<evidence type="ECO:0000256" key="1">
    <source>
        <dbReference type="SAM" id="MobiDB-lite"/>
    </source>
</evidence>
<dbReference type="SUPFAM" id="SSF55277">
    <property type="entry name" value="GYF domain"/>
    <property type="match status" value="1"/>
</dbReference>
<dbReference type="PANTHER" id="PTHR47471:SF1">
    <property type="entry name" value="PROTEIN ESSENTIAL FOR POTEXVIRUS ACCUMULATION 1"/>
    <property type="match status" value="1"/>
</dbReference>
<feature type="compositionally biased region" description="Basic and acidic residues" evidence="1">
    <location>
        <begin position="42"/>
        <end position="136"/>
    </location>
</feature>
<dbReference type="Proteomes" id="UP000290560">
    <property type="component" value="Unassembled WGS sequence"/>
</dbReference>
<feature type="region of interest" description="Disordered" evidence="1">
    <location>
        <begin position="1"/>
        <end position="203"/>
    </location>
</feature>
<dbReference type="InterPro" id="IPR035445">
    <property type="entry name" value="GYF-like_dom_sf"/>
</dbReference>
<name>A0A444GDN9_ENSVE</name>
<dbReference type="EMBL" id="KV876415">
    <property type="protein sequence ID" value="RZR74832.1"/>
    <property type="molecule type" value="Genomic_DNA"/>
</dbReference>
<sequence length="530" mass="59181">MQELGSHHDSRPDAVKALGAGEDLSNTGKRNDVFRPVLHNLEPGRRDRWHDEERETSSAIRRDRWREGDKEPGDARRIERWSENTFRHSGEIRRTPLERWNDSGNKESDQRRESKWNTRWGPGDKESDSWREKWSDSSKGGNGTPEKGAPAPYLSSHGKDINNHGKETEGDDHYSRSWRSNYTLGRGRGDSSHHQLQTSVKQPNMIGYGRIRAENGISSAPIGRGRFNSSMSSTNSDASRTPHLGFSHEKSDYVVLPSPDEMITKEVTRMESSSHYVVPQKSQSAGDHKYGSKFDRKDFSLEVASVESEMSSSHLQKDMDFKHSTAISSLLYRDGQWQDTDRVGFHSDTKSDSYNKRQSTEVMNESDSLISKDVLIARKLQSPSPEDLSLYYKDPQGQIQGPFSGSDLIGWFEAGYFGIDLQVRLAGSPADAPFSSLGDVMPHLRMKAGPPPGFGIVKHSVTLDESLKGKIVNPGSIHSGLGENVLKSGQRNMHDTATESQNRFLESLMSGSMSDSTSESFSLSRGSSVD</sequence>
<dbReference type="AlphaFoldDB" id="A0A444GDN9"/>
<dbReference type="InterPro" id="IPR003169">
    <property type="entry name" value="GYF"/>
</dbReference>
<dbReference type="SMART" id="SM00444">
    <property type="entry name" value="GYF"/>
    <property type="match status" value="1"/>
</dbReference>
<feature type="region of interest" description="Disordered" evidence="1">
    <location>
        <begin position="217"/>
        <end position="245"/>
    </location>
</feature>
<dbReference type="PANTHER" id="PTHR47471">
    <property type="entry name" value="GYF DOMAIN-CONTAINING PROTEIN"/>
    <property type="match status" value="1"/>
</dbReference>
<evidence type="ECO:0000313" key="2">
    <source>
        <dbReference type="EMBL" id="RZR74832.1"/>
    </source>
</evidence>
<dbReference type="Gene3D" id="3.30.1490.40">
    <property type="match status" value="1"/>
</dbReference>
<proteinExistence type="predicted"/>
<gene>
    <name evidence="2" type="ORF">BHM03_00044497</name>
</gene>
<reference evidence="2" key="1">
    <citation type="journal article" date="2018" name="Data Brief">
        <title>Genome sequence data from 17 accessions of Ensete ventricosum, a staple food crop for millions in Ethiopia.</title>
        <authorList>
            <person name="Yemataw Z."/>
            <person name="Muzemil S."/>
            <person name="Ambachew D."/>
            <person name="Tripathi L."/>
            <person name="Tesfaye K."/>
            <person name="Chala A."/>
            <person name="Farbos A."/>
            <person name="O'Neill P."/>
            <person name="Moore K."/>
            <person name="Grant M."/>
            <person name="Studholme D.J."/>
        </authorList>
    </citation>
    <scope>NUCLEOTIDE SEQUENCE [LARGE SCALE GENOMIC DNA]</scope>
    <source>
        <tissue evidence="2">Leaf</tissue>
    </source>
</reference>
<feature type="compositionally biased region" description="Basic and acidic residues" evidence="1">
    <location>
        <begin position="157"/>
        <end position="175"/>
    </location>
</feature>
<feature type="compositionally biased region" description="Low complexity" evidence="1">
    <location>
        <begin position="229"/>
        <end position="239"/>
    </location>
</feature>
<dbReference type="CDD" id="cd00072">
    <property type="entry name" value="GYF"/>
    <property type="match status" value="1"/>
</dbReference>
<feature type="compositionally biased region" description="Basic and acidic residues" evidence="1">
    <location>
        <begin position="1"/>
        <end position="14"/>
    </location>
</feature>
<protein>
    <submittedName>
        <fullName evidence="2">Uncharacterized protein</fullName>
    </submittedName>
</protein>
<feature type="compositionally biased region" description="Low complexity" evidence="1">
    <location>
        <begin position="505"/>
        <end position="524"/>
    </location>
</feature>
<organism evidence="2">
    <name type="scientific">Ensete ventricosum</name>
    <name type="common">Abyssinian banana</name>
    <name type="synonym">Musa ensete</name>
    <dbReference type="NCBI Taxonomy" id="4639"/>
    <lineage>
        <taxon>Eukaryota</taxon>
        <taxon>Viridiplantae</taxon>
        <taxon>Streptophyta</taxon>
        <taxon>Embryophyta</taxon>
        <taxon>Tracheophyta</taxon>
        <taxon>Spermatophyta</taxon>
        <taxon>Magnoliopsida</taxon>
        <taxon>Liliopsida</taxon>
        <taxon>Zingiberales</taxon>
        <taxon>Musaceae</taxon>
        <taxon>Ensete</taxon>
    </lineage>
</organism>
<feature type="region of interest" description="Disordered" evidence="1">
    <location>
        <begin position="495"/>
        <end position="530"/>
    </location>
</feature>
<accession>A0A444GDN9</accession>
<dbReference type="PROSITE" id="PS50829">
    <property type="entry name" value="GYF"/>
    <property type="match status" value="1"/>
</dbReference>
<dbReference type="Pfam" id="PF02213">
    <property type="entry name" value="GYF"/>
    <property type="match status" value="1"/>
</dbReference>